<keyword evidence="3" id="KW-1185">Reference proteome</keyword>
<dbReference type="EMBL" id="JBBNAE010000008">
    <property type="protein sequence ID" value="KAK9102312.1"/>
    <property type="molecule type" value="Genomic_DNA"/>
</dbReference>
<reference evidence="2 3" key="1">
    <citation type="submission" date="2024-01" db="EMBL/GenBank/DDBJ databases">
        <title>Genome assemblies of Stephania.</title>
        <authorList>
            <person name="Yang L."/>
        </authorList>
    </citation>
    <scope>NUCLEOTIDE SEQUENCE [LARGE SCALE GENOMIC DNA]</scope>
    <source>
        <strain evidence="2">QJT</strain>
        <tissue evidence="2">Leaf</tissue>
    </source>
</reference>
<evidence type="ECO:0000256" key="1">
    <source>
        <dbReference type="SAM" id="MobiDB-lite"/>
    </source>
</evidence>
<dbReference type="Proteomes" id="UP001417504">
    <property type="component" value="Unassembled WGS sequence"/>
</dbReference>
<protein>
    <submittedName>
        <fullName evidence="2">Uncharacterized protein</fullName>
    </submittedName>
</protein>
<organism evidence="2 3">
    <name type="scientific">Stephania japonica</name>
    <dbReference type="NCBI Taxonomy" id="461633"/>
    <lineage>
        <taxon>Eukaryota</taxon>
        <taxon>Viridiplantae</taxon>
        <taxon>Streptophyta</taxon>
        <taxon>Embryophyta</taxon>
        <taxon>Tracheophyta</taxon>
        <taxon>Spermatophyta</taxon>
        <taxon>Magnoliopsida</taxon>
        <taxon>Ranunculales</taxon>
        <taxon>Menispermaceae</taxon>
        <taxon>Menispermoideae</taxon>
        <taxon>Cissampelideae</taxon>
        <taxon>Stephania</taxon>
    </lineage>
</organism>
<gene>
    <name evidence="2" type="ORF">Sjap_019566</name>
</gene>
<accession>A0AAP0HY95</accession>
<comment type="caution">
    <text evidence="2">The sequence shown here is derived from an EMBL/GenBank/DDBJ whole genome shotgun (WGS) entry which is preliminary data.</text>
</comment>
<feature type="region of interest" description="Disordered" evidence="1">
    <location>
        <begin position="1"/>
        <end position="42"/>
    </location>
</feature>
<proteinExistence type="predicted"/>
<evidence type="ECO:0000313" key="3">
    <source>
        <dbReference type="Proteomes" id="UP001417504"/>
    </source>
</evidence>
<dbReference type="AlphaFoldDB" id="A0AAP0HY95"/>
<name>A0AAP0HY95_9MAGN</name>
<evidence type="ECO:0000313" key="2">
    <source>
        <dbReference type="EMBL" id="KAK9102312.1"/>
    </source>
</evidence>
<feature type="compositionally biased region" description="Polar residues" evidence="1">
    <location>
        <begin position="7"/>
        <end position="22"/>
    </location>
</feature>
<sequence>MVIKGVQNINLHSISKTSPTTPSHHREGLDGEGGGDVDGSMAAGDLVAGVEELERIVMVVEHGGAVSF</sequence>